<evidence type="ECO:0000313" key="2">
    <source>
        <dbReference type="Proteomes" id="UP000283530"/>
    </source>
</evidence>
<keyword evidence="1" id="KW-0418">Kinase</keyword>
<dbReference type="STRING" id="337451.A0A443NNN0"/>
<dbReference type="OrthoDB" id="1103805at2759"/>
<proteinExistence type="predicted"/>
<keyword evidence="1" id="KW-0675">Receptor</keyword>
<evidence type="ECO:0000313" key="1">
    <source>
        <dbReference type="EMBL" id="RWR80142.1"/>
    </source>
</evidence>
<dbReference type="GO" id="GO:0016301">
    <property type="term" value="F:kinase activity"/>
    <property type="evidence" value="ECO:0007669"/>
    <property type="project" value="UniProtKB-KW"/>
</dbReference>
<dbReference type="EMBL" id="QPKB01000003">
    <property type="protein sequence ID" value="RWR80142.1"/>
    <property type="molecule type" value="Genomic_DNA"/>
</dbReference>
<dbReference type="InterPro" id="IPR011009">
    <property type="entry name" value="Kinase-like_dom_sf"/>
</dbReference>
<dbReference type="Gene3D" id="1.10.510.10">
    <property type="entry name" value="Transferase(Phosphotransferase) domain 1"/>
    <property type="match status" value="1"/>
</dbReference>
<dbReference type="InterPro" id="IPR051564">
    <property type="entry name" value="LRR_receptor-like_kinase"/>
</dbReference>
<keyword evidence="1" id="KW-0808">Transferase</keyword>
<accession>A0A443NNN0</accession>
<dbReference type="SUPFAM" id="SSF56112">
    <property type="entry name" value="Protein kinase-like (PK-like)"/>
    <property type="match status" value="1"/>
</dbReference>
<dbReference type="GO" id="GO:0016020">
    <property type="term" value="C:membrane"/>
    <property type="evidence" value="ECO:0007669"/>
    <property type="project" value="TreeGrafter"/>
</dbReference>
<gene>
    <name evidence="1" type="ORF">CKAN_00876500</name>
</gene>
<comment type="caution">
    <text evidence="1">The sequence shown here is derived from an EMBL/GenBank/DDBJ whole genome shotgun (WGS) entry which is preliminary data.</text>
</comment>
<dbReference type="Proteomes" id="UP000283530">
    <property type="component" value="Unassembled WGS sequence"/>
</dbReference>
<dbReference type="AlphaFoldDB" id="A0A443NNN0"/>
<name>A0A443NNN0_9MAGN</name>
<protein>
    <submittedName>
        <fullName evidence="1">Putative LRR receptor-like serine/threonine-protein kinase</fullName>
    </submittedName>
</protein>
<dbReference type="PANTHER" id="PTHR48055:SF55">
    <property type="entry name" value="PROTEIN KINASE DOMAIN-CONTAINING PROTEIN"/>
    <property type="match status" value="1"/>
</dbReference>
<reference evidence="1 2" key="1">
    <citation type="journal article" date="2019" name="Nat. Plants">
        <title>Stout camphor tree genome fills gaps in understanding of flowering plant genome evolution.</title>
        <authorList>
            <person name="Chaw S.M."/>
            <person name="Liu Y.C."/>
            <person name="Wu Y.W."/>
            <person name="Wang H.Y."/>
            <person name="Lin C.I."/>
            <person name="Wu C.S."/>
            <person name="Ke H.M."/>
            <person name="Chang L.Y."/>
            <person name="Hsu C.Y."/>
            <person name="Yang H.T."/>
            <person name="Sudianto E."/>
            <person name="Hsu M.H."/>
            <person name="Wu K.P."/>
            <person name="Wang L.N."/>
            <person name="Leebens-Mack J.H."/>
            <person name="Tsai I.J."/>
        </authorList>
    </citation>
    <scope>NUCLEOTIDE SEQUENCE [LARGE SCALE GENOMIC DNA]</scope>
    <source>
        <strain evidence="2">cv. Chaw 1501</strain>
        <tissue evidence="1">Young leaves</tissue>
    </source>
</reference>
<organism evidence="1 2">
    <name type="scientific">Cinnamomum micranthum f. kanehirae</name>
    <dbReference type="NCBI Taxonomy" id="337451"/>
    <lineage>
        <taxon>Eukaryota</taxon>
        <taxon>Viridiplantae</taxon>
        <taxon>Streptophyta</taxon>
        <taxon>Embryophyta</taxon>
        <taxon>Tracheophyta</taxon>
        <taxon>Spermatophyta</taxon>
        <taxon>Magnoliopsida</taxon>
        <taxon>Magnoliidae</taxon>
        <taxon>Laurales</taxon>
        <taxon>Lauraceae</taxon>
        <taxon>Cinnamomum</taxon>
    </lineage>
</organism>
<keyword evidence="2" id="KW-1185">Reference proteome</keyword>
<dbReference type="PANTHER" id="PTHR48055">
    <property type="entry name" value="LEUCINE-RICH REPEAT RECEPTOR PROTEIN KINASE EMS1"/>
    <property type="match status" value="1"/>
</dbReference>
<sequence>MSIAILPGTGALHLSLHLCRCEASWDSKDSIHEAISLFSFSNNSKRLVSASARLLNLSFSLSSCAWIRCPTVEVLGFGPAPRPQYGMGGEASTEGDVYSYGIMLLELFTGKRPTDDMFEGGLSLHEFAKRAMPTQVIEIVDQLLLLEGNVDSNNVNGRYEQIARVNKCLVSIVGIGIV</sequence>